<accession>A0AAN7HUK2</accession>
<dbReference type="PANTHER" id="PTHR11697">
    <property type="entry name" value="GENERAL TRANSCRIPTION FACTOR 2-RELATED ZINC FINGER PROTEIN"/>
    <property type="match status" value="1"/>
</dbReference>
<evidence type="ECO:0000313" key="3">
    <source>
        <dbReference type="Proteomes" id="UP001324115"/>
    </source>
</evidence>
<keyword evidence="3" id="KW-1185">Reference proteome</keyword>
<dbReference type="SMART" id="SM00597">
    <property type="entry name" value="ZnF_TTF"/>
    <property type="match status" value="1"/>
</dbReference>
<dbReference type="EMBL" id="JAXUIC010000012">
    <property type="protein sequence ID" value="KAK4557620.1"/>
    <property type="molecule type" value="Genomic_DNA"/>
</dbReference>
<dbReference type="InterPro" id="IPR008906">
    <property type="entry name" value="HATC_C_dom"/>
</dbReference>
<dbReference type="InterPro" id="IPR006580">
    <property type="entry name" value="Znf_TTF"/>
</dbReference>
<dbReference type="InterPro" id="IPR055298">
    <property type="entry name" value="AtLOH3-like"/>
</dbReference>
<evidence type="ECO:0000259" key="1">
    <source>
        <dbReference type="SMART" id="SM00597"/>
    </source>
</evidence>
<gene>
    <name evidence="2" type="ORF">RGQ29_007396</name>
</gene>
<evidence type="ECO:0000313" key="2">
    <source>
        <dbReference type="EMBL" id="KAK4557620.1"/>
    </source>
</evidence>
<dbReference type="AlphaFoldDB" id="A0AAN7HUK2"/>
<dbReference type="InterPro" id="IPR025398">
    <property type="entry name" value="DUF4371"/>
</dbReference>
<proteinExistence type="predicted"/>
<dbReference type="Pfam" id="PF05699">
    <property type="entry name" value="Dimer_Tnp_hAT"/>
    <property type="match status" value="1"/>
</dbReference>
<dbReference type="GO" id="GO:0046983">
    <property type="term" value="F:protein dimerization activity"/>
    <property type="evidence" value="ECO:0007669"/>
    <property type="project" value="InterPro"/>
</dbReference>
<protein>
    <recommendedName>
        <fullName evidence="1">TTF-type domain-containing protein</fullName>
    </recommendedName>
</protein>
<dbReference type="Pfam" id="PF14291">
    <property type="entry name" value="DUF4371"/>
    <property type="match status" value="1"/>
</dbReference>
<dbReference type="SUPFAM" id="SSF53098">
    <property type="entry name" value="Ribonuclease H-like"/>
    <property type="match status" value="1"/>
</dbReference>
<comment type="caution">
    <text evidence="2">The sequence shown here is derived from an EMBL/GenBank/DDBJ whole genome shotgun (WGS) entry which is preliminary data.</text>
</comment>
<dbReference type="PANTHER" id="PTHR11697:SF230">
    <property type="entry name" value="ZINC FINGER, MYM DOMAIN CONTAINING 1"/>
    <property type="match status" value="1"/>
</dbReference>
<name>A0AAN7HUK2_QUERU</name>
<organism evidence="2 3">
    <name type="scientific">Quercus rubra</name>
    <name type="common">Northern red oak</name>
    <name type="synonym">Quercus borealis</name>
    <dbReference type="NCBI Taxonomy" id="3512"/>
    <lineage>
        <taxon>Eukaryota</taxon>
        <taxon>Viridiplantae</taxon>
        <taxon>Streptophyta</taxon>
        <taxon>Embryophyta</taxon>
        <taxon>Tracheophyta</taxon>
        <taxon>Spermatophyta</taxon>
        <taxon>Magnoliopsida</taxon>
        <taxon>eudicotyledons</taxon>
        <taxon>Gunneridae</taxon>
        <taxon>Pentapetalae</taxon>
        <taxon>rosids</taxon>
        <taxon>fabids</taxon>
        <taxon>Fagales</taxon>
        <taxon>Fagaceae</taxon>
        <taxon>Quercus</taxon>
    </lineage>
</organism>
<dbReference type="Proteomes" id="UP001324115">
    <property type="component" value="Unassembled WGS sequence"/>
</dbReference>
<sequence>MSIEWGRGRWAAGHITHGAGSTIIKAIRHYLTKGPCQPVLNDFPLSYFSEKSRRFRSNWYIGRKWLEYSIDKDAVFCFYCYLFGRQDVAKQGGGETFVTKGFKLWNQVANLDSHVRGVNSAHSQAVKKGEDLLKEKQHIQNKHDYRVQLNAIVDCIRFLLCRGLAFRGYDESQCSSDKGNFLELVQFLGDHNESINEVLQTAPKNCKLTHPEIQKDIVNAIASETSKAIIKDLDNGFFSILVDESRDISVKEQMSLVLRYVNKKGTIIERFLGIVHVASTTALSLKCAIECLLCEHNLSLSNLRGQGYDGISNMQGDINGLKTLILKENKSAFYVHCFAHQLQLTFVAVAKNHINIVEFFYVRRNALRDAQFVKIKEDLENGIRRSGQDLNQETNLKRPGDIQSLLTEVSSFCTTHDIFILNMDETFVVSGRSRRKTQQKTNLHHYRVELFYTVIDMQLQELNNHFSKANTDLLLCMACLNPSNSFVAFNKEKLIHLAKFYPSDFLRIDILALDSQLQNYIFDMHSNDFFLELQEVSELAEKLVSTRKHETYPLVYLLVKLVLTLPVATATVERSFSAMKYTKNELRNRMGDRWMNDCLIVYIEKDVAYNIDNETMMQRFQNMKTHRRQL</sequence>
<feature type="domain" description="TTF-type" evidence="1">
    <location>
        <begin position="51"/>
        <end position="145"/>
    </location>
</feature>
<dbReference type="InterPro" id="IPR012337">
    <property type="entry name" value="RNaseH-like_sf"/>
</dbReference>
<reference evidence="2 3" key="1">
    <citation type="journal article" date="2023" name="G3 (Bethesda)">
        <title>A haplotype-resolved chromosome-scale genome for Quercus rubra L. provides insights into the genetics of adaptive traits for red oak species.</title>
        <authorList>
            <person name="Kapoor B."/>
            <person name="Jenkins J."/>
            <person name="Schmutz J."/>
            <person name="Zhebentyayeva T."/>
            <person name="Kuelheim C."/>
            <person name="Coggeshall M."/>
            <person name="Heim C."/>
            <person name="Lasky J.R."/>
            <person name="Leites L."/>
            <person name="Islam-Faridi N."/>
            <person name="Romero-Severson J."/>
            <person name="DeLeo V.L."/>
            <person name="Lucas S.M."/>
            <person name="Lazic D."/>
            <person name="Gailing O."/>
            <person name="Carlson J."/>
            <person name="Staton M."/>
        </authorList>
    </citation>
    <scope>NUCLEOTIDE SEQUENCE [LARGE SCALE GENOMIC DNA]</scope>
    <source>
        <strain evidence="2">Pseudo-F2</strain>
    </source>
</reference>